<evidence type="ECO:0000313" key="3">
    <source>
        <dbReference type="Proteomes" id="UP000271098"/>
    </source>
</evidence>
<organism evidence="4">
    <name type="scientific">Gongylonema pulchrum</name>
    <dbReference type="NCBI Taxonomy" id="637853"/>
    <lineage>
        <taxon>Eukaryota</taxon>
        <taxon>Metazoa</taxon>
        <taxon>Ecdysozoa</taxon>
        <taxon>Nematoda</taxon>
        <taxon>Chromadorea</taxon>
        <taxon>Rhabditida</taxon>
        <taxon>Spirurina</taxon>
        <taxon>Spiruromorpha</taxon>
        <taxon>Spiruroidea</taxon>
        <taxon>Gongylonematidae</taxon>
        <taxon>Gongylonema</taxon>
    </lineage>
</organism>
<feature type="transmembrane region" description="Helical" evidence="1">
    <location>
        <begin position="42"/>
        <end position="66"/>
    </location>
</feature>
<keyword evidence="1" id="KW-1133">Transmembrane helix</keyword>
<dbReference type="WBParaSite" id="GPUH_0002396001-mRNA-1">
    <property type="protein sequence ID" value="GPUH_0002396001-mRNA-1"/>
    <property type="gene ID" value="GPUH_0002396001"/>
</dbReference>
<reference evidence="4" key="1">
    <citation type="submission" date="2016-06" db="UniProtKB">
        <authorList>
            <consortium name="WormBaseParasite"/>
        </authorList>
    </citation>
    <scope>IDENTIFICATION</scope>
</reference>
<name>A0A183ESI9_9BILA</name>
<feature type="transmembrane region" description="Helical" evidence="1">
    <location>
        <begin position="7"/>
        <end position="30"/>
    </location>
</feature>
<dbReference type="Proteomes" id="UP000271098">
    <property type="component" value="Unassembled WGS sequence"/>
</dbReference>
<protein>
    <submittedName>
        <fullName evidence="4">7TM_GPCR_Srx domain-containing protein</fullName>
    </submittedName>
</protein>
<keyword evidence="1" id="KW-0812">Transmembrane</keyword>
<dbReference type="EMBL" id="UYRT01099465">
    <property type="protein sequence ID" value="VDN42163.1"/>
    <property type="molecule type" value="Genomic_DNA"/>
</dbReference>
<reference evidence="2 3" key="2">
    <citation type="submission" date="2018-11" db="EMBL/GenBank/DDBJ databases">
        <authorList>
            <consortium name="Pathogen Informatics"/>
        </authorList>
    </citation>
    <scope>NUCLEOTIDE SEQUENCE [LARGE SCALE GENOMIC DNA]</scope>
</reference>
<proteinExistence type="predicted"/>
<dbReference type="AlphaFoldDB" id="A0A183ESI9"/>
<evidence type="ECO:0000313" key="4">
    <source>
        <dbReference type="WBParaSite" id="GPUH_0002396001-mRNA-1"/>
    </source>
</evidence>
<dbReference type="OrthoDB" id="5857186at2759"/>
<evidence type="ECO:0000313" key="2">
    <source>
        <dbReference type="EMBL" id="VDN42163.1"/>
    </source>
</evidence>
<keyword evidence="1" id="KW-0472">Membrane</keyword>
<keyword evidence="3" id="KW-1185">Reference proteome</keyword>
<gene>
    <name evidence="2" type="ORF">GPUH_LOCUS23930</name>
</gene>
<accession>A0A183ESI9</accession>
<sequence length="95" mass="10836">MDIETILFYVYVVVGALVAVSNGYFAYILIRHQTLLQRYGVIIVQMIGNAATGVALLLAGTARLFMIHSGHETLTSKRMCMLMPWNLLFIWYNFF</sequence>
<evidence type="ECO:0000256" key="1">
    <source>
        <dbReference type="SAM" id="Phobius"/>
    </source>
</evidence>